<gene>
    <name evidence="1" type="ORF">DHETER_LOCUS13122</name>
</gene>
<reference evidence="1" key="1">
    <citation type="submission" date="2021-06" db="EMBL/GenBank/DDBJ databases">
        <authorList>
            <person name="Kallberg Y."/>
            <person name="Tangrot J."/>
            <person name="Rosling A."/>
        </authorList>
    </citation>
    <scope>NUCLEOTIDE SEQUENCE</scope>
    <source>
        <strain evidence="1">IL203A</strain>
    </source>
</reference>
<comment type="caution">
    <text evidence="1">The sequence shown here is derived from an EMBL/GenBank/DDBJ whole genome shotgun (WGS) entry which is preliminary data.</text>
</comment>
<evidence type="ECO:0000313" key="2">
    <source>
        <dbReference type="Proteomes" id="UP000789702"/>
    </source>
</evidence>
<name>A0ACA9PVT7_9GLOM</name>
<feature type="non-terminal residue" evidence="1">
    <location>
        <position position="1"/>
    </location>
</feature>
<protein>
    <submittedName>
        <fullName evidence="1">13520_t:CDS:1</fullName>
    </submittedName>
</protein>
<dbReference type="EMBL" id="CAJVPU010034642">
    <property type="protein sequence ID" value="CAG8725812.1"/>
    <property type="molecule type" value="Genomic_DNA"/>
</dbReference>
<evidence type="ECO:0000313" key="1">
    <source>
        <dbReference type="EMBL" id="CAG8725812.1"/>
    </source>
</evidence>
<proteinExistence type="predicted"/>
<organism evidence="1 2">
    <name type="scientific">Dentiscutata heterogama</name>
    <dbReference type="NCBI Taxonomy" id="1316150"/>
    <lineage>
        <taxon>Eukaryota</taxon>
        <taxon>Fungi</taxon>
        <taxon>Fungi incertae sedis</taxon>
        <taxon>Mucoromycota</taxon>
        <taxon>Glomeromycotina</taxon>
        <taxon>Glomeromycetes</taxon>
        <taxon>Diversisporales</taxon>
        <taxon>Gigasporaceae</taxon>
        <taxon>Dentiscutata</taxon>
    </lineage>
</organism>
<keyword evidence="2" id="KW-1185">Reference proteome</keyword>
<accession>A0ACA9PVT7</accession>
<sequence length="89" mass="10812">IWEQLNLFRVRGLYTYSKENAFYACKLSTVPPDVIFFTPLRHLERQPNRHRKGKMARILQHWHFICVSLANKRWQIDFNILLAEDRLQN</sequence>
<dbReference type="Proteomes" id="UP000789702">
    <property type="component" value="Unassembled WGS sequence"/>
</dbReference>